<dbReference type="Pfam" id="PF21088">
    <property type="entry name" value="MS_channel_1st"/>
    <property type="match status" value="1"/>
</dbReference>
<evidence type="ECO:0000256" key="3">
    <source>
        <dbReference type="ARBA" id="ARBA00022475"/>
    </source>
</evidence>
<organism evidence="11 12">
    <name type="scientific">Marinagarivorans cellulosilyticus</name>
    <dbReference type="NCBI Taxonomy" id="2721545"/>
    <lineage>
        <taxon>Bacteria</taxon>
        <taxon>Pseudomonadati</taxon>
        <taxon>Pseudomonadota</taxon>
        <taxon>Gammaproteobacteria</taxon>
        <taxon>Cellvibrionales</taxon>
        <taxon>Cellvibrionaceae</taxon>
        <taxon>Marinagarivorans</taxon>
    </lineage>
</organism>
<feature type="domain" description="Mechanosensitive ion channel transmembrane helices 2/3" evidence="10">
    <location>
        <begin position="311"/>
        <end position="352"/>
    </location>
</feature>
<keyword evidence="6 7" id="KW-0472">Membrane</keyword>
<evidence type="ECO:0000313" key="12">
    <source>
        <dbReference type="Proteomes" id="UP001320119"/>
    </source>
</evidence>
<dbReference type="AlphaFoldDB" id="A0AAN1WJD4"/>
<dbReference type="InterPro" id="IPR011014">
    <property type="entry name" value="MscS_channel_TM-2"/>
</dbReference>
<name>A0AAN1WJD4_9GAMM</name>
<protein>
    <submittedName>
        <fullName evidence="11">MscS family membrane protein</fullName>
    </submittedName>
</protein>
<dbReference type="InterPro" id="IPR011066">
    <property type="entry name" value="MscS_channel_C_sf"/>
</dbReference>
<accession>A0AAN1WJD4</accession>
<dbReference type="KEGG" id="marq:MARGE09_P2924"/>
<comment type="similarity">
    <text evidence="2">Belongs to the MscS (TC 1.A.23) family.</text>
</comment>
<dbReference type="EMBL" id="AP023086">
    <property type="protein sequence ID" value="BCD98723.1"/>
    <property type="molecule type" value="Genomic_DNA"/>
</dbReference>
<dbReference type="Gene3D" id="2.30.30.60">
    <property type="match status" value="1"/>
</dbReference>
<dbReference type="SUPFAM" id="SSF82689">
    <property type="entry name" value="Mechanosensitive channel protein MscS (YggB), C-terminal domain"/>
    <property type="match status" value="1"/>
</dbReference>
<dbReference type="PANTHER" id="PTHR30566">
    <property type="entry name" value="YNAI-RELATED MECHANOSENSITIVE ION CHANNEL"/>
    <property type="match status" value="1"/>
</dbReference>
<evidence type="ECO:0000256" key="7">
    <source>
        <dbReference type="SAM" id="Phobius"/>
    </source>
</evidence>
<comment type="subcellular location">
    <subcellularLocation>
        <location evidence="1">Cell membrane</location>
        <topology evidence="1">Multi-pass membrane protein</topology>
    </subcellularLocation>
</comment>
<dbReference type="InterPro" id="IPR010920">
    <property type="entry name" value="LSM_dom_sf"/>
</dbReference>
<dbReference type="InterPro" id="IPR049142">
    <property type="entry name" value="MS_channel_1st"/>
</dbReference>
<feature type="transmembrane region" description="Helical" evidence="7">
    <location>
        <begin position="240"/>
        <end position="259"/>
    </location>
</feature>
<feature type="transmembrane region" description="Helical" evidence="7">
    <location>
        <begin position="271"/>
        <end position="293"/>
    </location>
</feature>
<reference evidence="11 12" key="1">
    <citation type="journal article" date="2022" name="IScience">
        <title>An ultrasensitive nanofiber-based assay for enzymatic hydrolysis and deep-sea microbial degradation of cellulose.</title>
        <authorList>
            <person name="Tsudome M."/>
            <person name="Tachioka M."/>
            <person name="Miyazaki M."/>
            <person name="Uchimura K."/>
            <person name="Tsuda M."/>
            <person name="Takaki Y."/>
            <person name="Deguchi S."/>
        </authorList>
    </citation>
    <scope>NUCLEOTIDE SEQUENCE [LARGE SCALE GENOMIC DNA]</scope>
    <source>
        <strain evidence="11 12">GE09</strain>
    </source>
</reference>
<dbReference type="SUPFAM" id="SSF82861">
    <property type="entry name" value="Mechanosensitive channel protein MscS (YggB), transmembrane region"/>
    <property type="match status" value="1"/>
</dbReference>
<keyword evidence="3" id="KW-1003">Cell membrane</keyword>
<keyword evidence="4 7" id="KW-0812">Transmembrane</keyword>
<feature type="chain" id="PRO_5042967058" evidence="8">
    <location>
        <begin position="20"/>
        <end position="582"/>
    </location>
</feature>
<keyword evidence="12" id="KW-1185">Reference proteome</keyword>
<evidence type="ECO:0000259" key="9">
    <source>
        <dbReference type="Pfam" id="PF00924"/>
    </source>
</evidence>
<dbReference type="Gene3D" id="1.10.287.1260">
    <property type="match status" value="1"/>
</dbReference>
<feature type="signal peptide" evidence="8">
    <location>
        <begin position="1"/>
        <end position="19"/>
    </location>
</feature>
<evidence type="ECO:0000256" key="1">
    <source>
        <dbReference type="ARBA" id="ARBA00004651"/>
    </source>
</evidence>
<gene>
    <name evidence="11" type="ORF">MARGE09_P2924</name>
</gene>
<feature type="transmembrane region" description="Helical" evidence="7">
    <location>
        <begin position="305"/>
        <end position="325"/>
    </location>
</feature>
<dbReference type="InterPro" id="IPR006685">
    <property type="entry name" value="MscS_channel_2nd"/>
</dbReference>
<feature type="transmembrane region" description="Helical" evidence="7">
    <location>
        <begin position="196"/>
        <end position="219"/>
    </location>
</feature>
<evidence type="ECO:0000259" key="10">
    <source>
        <dbReference type="Pfam" id="PF21088"/>
    </source>
</evidence>
<dbReference type="GO" id="GO:0008381">
    <property type="term" value="F:mechanosensitive monoatomic ion channel activity"/>
    <property type="evidence" value="ECO:0007669"/>
    <property type="project" value="UniProtKB-ARBA"/>
</dbReference>
<dbReference type="GO" id="GO:0005886">
    <property type="term" value="C:plasma membrane"/>
    <property type="evidence" value="ECO:0007669"/>
    <property type="project" value="UniProtKB-SubCell"/>
</dbReference>
<dbReference type="PANTHER" id="PTHR30566:SF5">
    <property type="entry name" value="MECHANOSENSITIVE ION CHANNEL PROTEIN 1, MITOCHONDRIAL-RELATED"/>
    <property type="match status" value="1"/>
</dbReference>
<evidence type="ECO:0000256" key="4">
    <source>
        <dbReference type="ARBA" id="ARBA00022692"/>
    </source>
</evidence>
<evidence type="ECO:0000313" key="11">
    <source>
        <dbReference type="EMBL" id="BCD98723.1"/>
    </source>
</evidence>
<feature type="transmembrane region" description="Helical" evidence="7">
    <location>
        <begin position="331"/>
        <end position="351"/>
    </location>
</feature>
<dbReference type="SUPFAM" id="SSF50182">
    <property type="entry name" value="Sm-like ribonucleoproteins"/>
    <property type="match status" value="1"/>
</dbReference>
<dbReference type="Pfam" id="PF00924">
    <property type="entry name" value="MS_channel_2nd"/>
    <property type="match status" value="1"/>
</dbReference>
<dbReference type="Proteomes" id="UP001320119">
    <property type="component" value="Chromosome"/>
</dbReference>
<feature type="domain" description="Mechanosensitive ion channel MscS" evidence="9">
    <location>
        <begin position="354"/>
        <end position="419"/>
    </location>
</feature>
<evidence type="ECO:0000256" key="5">
    <source>
        <dbReference type="ARBA" id="ARBA00022989"/>
    </source>
</evidence>
<sequence length="582" mass="64991">MLYRITLALCLMLSMRALAEDPTVKELLDADQRSEQVIISLREQPTAESSPLSTMATMVDAIRRDDWVSAAEYMDMRYLPAELSAADPVILLQRLAVVWGQHQLVDLSALSHSPEGDLADGLPDYRELLGSITLDKQVIPIYLQRVPDGKGGRVWKVSNATIGQIPKLWAEFGYHPLVLKIADYIPAFSVLHMQNWQVIGLVVLICAAWFLSALIRWILLRLVSFSEKYREGLQRFFTVPLRWFLFFKFLESGIAALGLPLKARVYLNDGTLSYIASTFLVLAAIEFATAVFLSNSANKRYWSGIIRPVRTILKILAVITILLMWLSDAGYNISTLLAGLGIGSLALALAAQKTLENVIGAITLYIAKPIAPGDYCKFGDVSGTVEEIGLRSTAIRRLDRTLVHVPNSAIVGVNLENISETDRRRYNKQLWVAIGCSADQLRLAILKMRELLLSHPKVLDTALRVRFDEIERDAYRIGLNAYIGTSSMPEFLAVSEDINFRLLGILESTGLQLALPQQRIVLERPDQTEGERIASIRDESEKEIQALLEQETLGFPDYSADRKAELRGSIQYPEKGCAQLGE</sequence>
<dbReference type="InterPro" id="IPR006686">
    <property type="entry name" value="MscS_channel_CS"/>
</dbReference>
<evidence type="ECO:0000256" key="8">
    <source>
        <dbReference type="SAM" id="SignalP"/>
    </source>
</evidence>
<keyword evidence="5 7" id="KW-1133">Transmembrane helix</keyword>
<evidence type="ECO:0000256" key="6">
    <source>
        <dbReference type="ARBA" id="ARBA00023136"/>
    </source>
</evidence>
<dbReference type="PROSITE" id="PS01246">
    <property type="entry name" value="UPF0003"/>
    <property type="match status" value="1"/>
</dbReference>
<evidence type="ECO:0000256" key="2">
    <source>
        <dbReference type="ARBA" id="ARBA00008017"/>
    </source>
</evidence>
<dbReference type="RefSeq" id="WP_236983255.1">
    <property type="nucleotide sequence ID" value="NZ_AP023086.1"/>
</dbReference>
<proteinExistence type="inferred from homology"/>
<keyword evidence="8" id="KW-0732">Signal</keyword>
<dbReference type="InterPro" id="IPR023408">
    <property type="entry name" value="MscS_beta-dom_sf"/>
</dbReference>